<keyword evidence="3" id="KW-0489">Methyltransferase</keyword>
<name>B8C390_THAPS</name>
<evidence type="ECO:0000256" key="6">
    <source>
        <dbReference type="ARBA" id="ARBA00022694"/>
    </source>
</evidence>
<evidence type="ECO:0000256" key="3">
    <source>
        <dbReference type="ARBA" id="ARBA00022603"/>
    </source>
</evidence>
<evidence type="ECO:0000256" key="5">
    <source>
        <dbReference type="ARBA" id="ARBA00022691"/>
    </source>
</evidence>
<dbReference type="GO" id="GO:0030488">
    <property type="term" value="P:tRNA methylation"/>
    <property type="evidence" value="ECO:0000318"/>
    <property type="project" value="GO_Central"/>
</dbReference>
<dbReference type="SUPFAM" id="SSF53335">
    <property type="entry name" value="S-adenosyl-L-methionine-dependent methyltransferases"/>
    <property type="match status" value="1"/>
</dbReference>
<dbReference type="PaxDb" id="35128-Thaps22807"/>
<dbReference type="HOGENOM" id="CLU_271546_0_0_1"/>
<protein>
    <recommendedName>
        <fullName evidence="2">tRNA (guanine(46)-N(7))-methyltransferase</fullName>
        <ecNumber evidence="2">2.1.1.33</ecNumber>
    </recommendedName>
</protein>
<feature type="region of interest" description="Disordered" evidence="7">
    <location>
        <begin position="352"/>
        <end position="372"/>
    </location>
</feature>
<feature type="compositionally biased region" description="Basic and acidic residues" evidence="7">
    <location>
        <begin position="360"/>
        <end position="372"/>
    </location>
</feature>
<dbReference type="PANTHER" id="PTHR23417:SF14">
    <property type="entry name" value="PENTACOTRIPEPTIDE-REPEAT REGION OF PRORP DOMAIN-CONTAINING PROTEIN"/>
    <property type="match status" value="1"/>
</dbReference>
<reference evidence="8 9" key="2">
    <citation type="journal article" date="2008" name="Nature">
        <title>The Phaeodactylum genome reveals the evolutionary history of diatom genomes.</title>
        <authorList>
            <person name="Bowler C."/>
            <person name="Allen A.E."/>
            <person name="Badger J.H."/>
            <person name="Grimwood J."/>
            <person name="Jabbari K."/>
            <person name="Kuo A."/>
            <person name="Maheswari U."/>
            <person name="Martens C."/>
            <person name="Maumus F."/>
            <person name="Otillar R.P."/>
            <person name="Rayko E."/>
            <person name="Salamov A."/>
            <person name="Vandepoele K."/>
            <person name="Beszteri B."/>
            <person name="Gruber A."/>
            <person name="Heijde M."/>
            <person name="Katinka M."/>
            <person name="Mock T."/>
            <person name="Valentin K."/>
            <person name="Verret F."/>
            <person name="Berges J.A."/>
            <person name="Brownlee C."/>
            <person name="Cadoret J.P."/>
            <person name="Chiovitti A."/>
            <person name="Choi C.J."/>
            <person name="Coesel S."/>
            <person name="De Martino A."/>
            <person name="Detter J.C."/>
            <person name="Durkin C."/>
            <person name="Falciatore A."/>
            <person name="Fournet J."/>
            <person name="Haruta M."/>
            <person name="Huysman M.J."/>
            <person name="Jenkins B.D."/>
            <person name="Jiroutova K."/>
            <person name="Jorgensen R.E."/>
            <person name="Joubert Y."/>
            <person name="Kaplan A."/>
            <person name="Kroger N."/>
            <person name="Kroth P.G."/>
            <person name="La Roche J."/>
            <person name="Lindquist E."/>
            <person name="Lommer M."/>
            <person name="Martin-Jezequel V."/>
            <person name="Lopez P.J."/>
            <person name="Lucas S."/>
            <person name="Mangogna M."/>
            <person name="McGinnis K."/>
            <person name="Medlin L.K."/>
            <person name="Montsant A."/>
            <person name="Oudot-Le Secq M.P."/>
            <person name="Napoli C."/>
            <person name="Obornik M."/>
            <person name="Parker M.S."/>
            <person name="Petit J.L."/>
            <person name="Porcel B.M."/>
            <person name="Poulsen N."/>
            <person name="Robison M."/>
            <person name="Rychlewski L."/>
            <person name="Rynearson T.A."/>
            <person name="Schmutz J."/>
            <person name="Shapiro H."/>
            <person name="Siaut M."/>
            <person name="Stanley M."/>
            <person name="Sussman M.R."/>
            <person name="Taylor A.R."/>
            <person name="Vardi A."/>
            <person name="von Dassow P."/>
            <person name="Vyverman W."/>
            <person name="Willis A."/>
            <person name="Wyrwicz L.S."/>
            <person name="Rokhsar D.S."/>
            <person name="Weissenbach J."/>
            <person name="Armbrust E.V."/>
            <person name="Green B.R."/>
            <person name="Van de Peer Y."/>
            <person name="Grigoriev I.V."/>
        </authorList>
    </citation>
    <scope>NUCLEOTIDE SEQUENCE [LARGE SCALE GENOMIC DNA]</scope>
    <source>
        <strain evidence="8 9">CCMP1335</strain>
    </source>
</reference>
<dbReference type="FunFam" id="3.40.50.150:FF:001211">
    <property type="match status" value="1"/>
</dbReference>
<gene>
    <name evidence="8" type="ORF">THAPSDRAFT_22807</name>
</gene>
<dbReference type="PROSITE" id="PS51625">
    <property type="entry name" value="SAM_MT_TRMB"/>
    <property type="match status" value="1"/>
</dbReference>
<dbReference type="eggNOG" id="ENOG502S59I">
    <property type="taxonomic scope" value="Eukaryota"/>
</dbReference>
<dbReference type="InterPro" id="IPR029063">
    <property type="entry name" value="SAM-dependent_MTases_sf"/>
</dbReference>
<dbReference type="GO" id="GO:0008176">
    <property type="term" value="F:tRNA (guanine(46)-N7)-methyltransferase activity"/>
    <property type="evidence" value="ECO:0000318"/>
    <property type="project" value="GO_Central"/>
</dbReference>
<evidence type="ECO:0000256" key="4">
    <source>
        <dbReference type="ARBA" id="ARBA00022679"/>
    </source>
</evidence>
<dbReference type="STRING" id="35128.B8C390"/>
<organism evidence="8 9">
    <name type="scientific">Thalassiosira pseudonana</name>
    <name type="common">Marine diatom</name>
    <name type="synonym">Cyclotella nana</name>
    <dbReference type="NCBI Taxonomy" id="35128"/>
    <lineage>
        <taxon>Eukaryota</taxon>
        <taxon>Sar</taxon>
        <taxon>Stramenopiles</taxon>
        <taxon>Ochrophyta</taxon>
        <taxon>Bacillariophyta</taxon>
        <taxon>Coscinodiscophyceae</taxon>
        <taxon>Thalassiosirophycidae</taxon>
        <taxon>Thalassiosirales</taxon>
        <taxon>Thalassiosiraceae</taxon>
        <taxon>Thalassiosira</taxon>
    </lineage>
</organism>
<dbReference type="SUPFAM" id="SSF48576">
    <property type="entry name" value="Terpenoid synthases"/>
    <property type="match status" value="1"/>
</dbReference>
<accession>B8C390</accession>
<dbReference type="RefSeq" id="XP_002290328.1">
    <property type="nucleotide sequence ID" value="XM_002290292.1"/>
</dbReference>
<dbReference type="Gene3D" id="1.10.600.10">
    <property type="entry name" value="Farnesyl Diphosphate Synthase"/>
    <property type="match status" value="1"/>
</dbReference>
<dbReference type="GO" id="GO:0043527">
    <property type="term" value="C:tRNA methyltransferase complex"/>
    <property type="evidence" value="ECO:0000318"/>
    <property type="project" value="GO_Central"/>
</dbReference>
<keyword evidence="9" id="KW-1185">Reference proteome</keyword>
<dbReference type="InterPro" id="IPR055361">
    <property type="entry name" value="tRNA_methyltr_TrmB_bact"/>
</dbReference>
<proteinExistence type="inferred from homology"/>
<dbReference type="Proteomes" id="UP000001449">
    <property type="component" value="Chromosome 5"/>
</dbReference>
<keyword evidence="4" id="KW-0808">Transferase</keyword>
<reference evidence="8 9" key="1">
    <citation type="journal article" date="2004" name="Science">
        <title>The genome of the diatom Thalassiosira pseudonana: ecology, evolution, and metabolism.</title>
        <authorList>
            <person name="Armbrust E.V."/>
            <person name="Berges J.A."/>
            <person name="Bowler C."/>
            <person name="Green B.R."/>
            <person name="Martinez D."/>
            <person name="Putnam N.H."/>
            <person name="Zhou S."/>
            <person name="Allen A.E."/>
            <person name="Apt K.E."/>
            <person name="Bechner M."/>
            <person name="Brzezinski M.A."/>
            <person name="Chaal B.K."/>
            <person name="Chiovitti A."/>
            <person name="Davis A.K."/>
            <person name="Demarest M.S."/>
            <person name="Detter J.C."/>
            <person name="Glavina T."/>
            <person name="Goodstein D."/>
            <person name="Hadi M.Z."/>
            <person name="Hellsten U."/>
            <person name="Hildebrand M."/>
            <person name="Jenkins B.D."/>
            <person name="Jurka J."/>
            <person name="Kapitonov V.V."/>
            <person name="Kroger N."/>
            <person name="Lau W.W."/>
            <person name="Lane T.W."/>
            <person name="Larimer F.W."/>
            <person name="Lippmeier J.C."/>
            <person name="Lucas S."/>
            <person name="Medina M."/>
            <person name="Montsant A."/>
            <person name="Obornik M."/>
            <person name="Parker M.S."/>
            <person name="Palenik B."/>
            <person name="Pazour G.J."/>
            <person name="Richardson P.M."/>
            <person name="Rynearson T.A."/>
            <person name="Saito M.A."/>
            <person name="Schwartz D.C."/>
            <person name="Thamatrakoln K."/>
            <person name="Valentin K."/>
            <person name="Vardi A."/>
            <person name="Wilkerson F.P."/>
            <person name="Rokhsar D.S."/>
        </authorList>
    </citation>
    <scope>NUCLEOTIDE SEQUENCE [LARGE SCALE GENOMIC DNA]</scope>
    <source>
        <strain evidence="8 9">CCMP1335</strain>
    </source>
</reference>
<evidence type="ECO:0000256" key="7">
    <source>
        <dbReference type="SAM" id="MobiDB-lite"/>
    </source>
</evidence>
<evidence type="ECO:0000313" key="9">
    <source>
        <dbReference type="Proteomes" id="UP000001449"/>
    </source>
</evidence>
<dbReference type="Pfam" id="PF02390">
    <property type="entry name" value="Methyltransf_4"/>
    <property type="match status" value="1"/>
</dbReference>
<keyword evidence="5" id="KW-0949">S-adenosyl-L-methionine</keyword>
<dbReference type="HAMAP" id="MF_01057">
    <property type="entry name" value="tRNA_methyltr_TrmB"/>
    <property type="match status" value="1"/>
</dbReference>
<dbReference type="Gene3D" id="3.40.50.150">
    <property type="entry name" value="Vaccinia Virus protein VP39"/>
    <property type="match status" value="1"/>
</dbReference>
<dbReference type="GO" id="GO:0036265">
    <property type="term" value="P:RNA (guanine-N7)-methylation"/>
    <property type="evidence" value="ECO:0000318"/>
    <property type="project" value="GO_Central"/>
</dbReference>
<comment type="catalytic activity">
    <reaction evidence="1">
        <text>guanosine(46) in tRNA + S-adenosyl-L-methionine = N(7)-methylguanosine(46) in tRNA + S-adenosyl-L-homocysteine</text>
        <dbReference type="Rhea" id="RHEA:42708"/>
        <dbReference type="Rhea" id="RHEA-COMP:10188"/>
        <dbReference type="Rhea" id="RHEA-COMP:10189"/>
        <dbReference type="ChEBI" id="CHEBI:57856"/>
        <dbReference type="ChEBI" id="CHEBI:59789"/>
        <dbReference type="ChEBI" id="CHEBI:74269"/>
        <dbReference type="ChEBI" id="CHEBI:74480"/>
        <dbReference type="EC" id="2.1.1.33"/>
    </reaction>
</comment>
<dbReference type="PANTHER" id="PTHR23417">
    <property type="entry name" value="3-DEOXY-D-MANNO-OCTULOSONIC-ACID TRANSFERASE/TRNA GUANINE-N 7 - -METHYLTRANSFERASE"/>
    <property type="match status" value="1"/>
</dbReference>
<evidence type="ECO:0000313" key="8">
    <source>
        <dbReference type="EMBL" id="EED92080.1"/>
    </source>
</evidence>
<dbReference type="EMBL" id="CM000642">
    <property type="protein sequence ID" value="EED92080.1"/>
    <property type="molecule type" value="Genomic_DNA"/>
</dbReference>
<evidence type="ECO:0000256" key="2">
    <source>
        <dbReference type="ARBA" id="ARBA00011977"/>
    </source>
</evidence>
<dbReference type="InParanoid" id="B8C390"/>
<dbReference type="GeneID" id="7445163"/>
<dbReference type="InterPro" id="IPR008949">
    <property type="entry name" value="Isoprenoid_synthase_dom_sf"/>
</dbReference>
<keyword evidence="6" id="KW-0819">tRNA processing</keyword>
<dbReference type="AlphaFoldDB" id="B8C390"/>
<dbReference type="InterPro" id="IPR003358">
    <property type="entry name" value="tRNA_(Gua-N-7)_MeTrfase_Trmb"/>
</dbReference>
<sequence length="1194" mass="134165">MTGAHLRCRRQCRRPDPYDERTLPHYPPISPDAVGLQQWCRRFHFIIISKRWLSCMSSASTTSILLAQSIANAAPPLTAEEADNTSARFERALRPKPPKVLRPRMNLDFAVLLMRSSYNAVDTIDIVAMDQFQRDFFLIRQAEYLPYANALGPGAMQQGDLADPNYFDFISFAQYSTINREINNPPAVFEEQQPVEVGEGEPQQFVSVVVKRDPTLSNKDLPVKHAEIVGDAILDTLLEKFGGTASAIPKIESSSRPDVDTLFASIKQVVNLFVVSGFAWDGNASIVQSGKSGTDASETQFAITFTSPATLWSGQSLKAKNAVLMNDFALKTAKALIQRAGYRVNNVDHIMGEPPVDSGGDDHSDVDVEPSSRQKYKSRKPIWWKQLSGRRGTRAQRQATQRMTTRGYCINKEVLKDFSRVINRSKMDPSLRSDGKTEISEAEELSVGEEEWRRTWWNRTLAICFDDSGDAIDTAPNSIIETIKPREMENYKYADKIRQMCSHRNPLPPQTYNEVWLEIGFGNGDNLLANAKNIPDILFIGAEIHQPGVGTVLRQMEREIGLDKEVDLSTQQHQNDTPPPCNNMRVLPGDGIKLLSLLPNNYLDTLLITFPDPWPKKSHTQWRVVQRETVKQMRRVLKDGGRVFVVTDADFFSDWTRHIFTLESSVGDTNDGKDNSLERSCSPKERGVASGSIPTIQNCKFWLFGDYARRLHYQLSHVEDEGGEDCTRGNCFEMKEHVEEVFFWSCFLPPHPSSVTHIPNPKHNYTPTMITRITRVATAAQQYPSTLRQHQRTLSYSLQEKFITRSLPSPASIDLHNDLSHAISIVRKYDPSGYLPGMLLSTSEARAGYFGLRAFWVETGLRFGLGTNITNGIIGSNNAKYDLGTANGRLHFWKEGLDSVFSSLEDTNQQSHINDRDQGSLLWIKHPTLRLVRYLYSTPSSLLDDTILHTQQSRESLHTILNARIQDLELRQYPTVESLVSRCHDSCSGLNSLVLECAGLPPSIESSNEASEMSLATHRAGLHFGVTHGISNALRMAIVIASTTTTTTSTSAVGAEGSYNTTNTAGRIVLPQDLCEKYSLLRPRYVLSVLAMGDEDCKAKLKLVVKDMVDIARDELRLGEEEMNAAQDVLNSGQQMQYKRAREAFLPVLAATTFLNRLEERDYDLTDRGLRNVSRGEQMVCSWNLLRKWCGGFF</sequence>
<dbReference type="EC" id="2.1.1.33" evidence="2"/>
<dbReference type="KEGG" id="tps:THAPSDRAFT_22807"/>
<evidence type="ECO:0000256" key="1">
    <source>
        <dbReference type="ARBA" id="ARBA00000142"/>
    </source>
</evidence>